<dbReference type="Gramene" id="Psat02G0123700-T1">
    <property type="protein sequence ID" value="KAI5434299.1"/>
    <property type="gene ID" value="KIW84_021237"/>
</dbReference>
<gene>
    <name evidence="1" type="ORF">KIW84_021237</name>
</gene>
<dbReference type="AlphaFoldDB" id="A0A9D4Y9A3"/>
<comment type="caution">
    <text evidence="1">The sequence shown here is derived from an EMBL/GenBank/DDBJ whole genome shotgun (WGS) entry which is preliminary data.</text>
</comment>
<evidence type="ECO:0000313" key="2">
    <source>
        <dbReference type="Proteomes" id="UP001058974"/>
    </source>
</evidence>
<keyword evidence="2" id="KW-1185">Reference proteome</keyword>
<organism evidence="1 2">
    <name type="scientific">Pisum sativum</name>
    <name type="common">Garden pea</name>
    <name type="synonym">Lathyrus oleraceus</name>
    <dbReference type="NCBI Taxonomy" id="3888"/>
    <lineage>
        <taxon>Eukaryota</taxon>
        <taxon>Viridiplantae</taxon>
        <taxon>Streptophyta</taxon>
        <taxon>Embryophyta</taxon>
        <taxon>Tracheophyta</taxon>
        <taxon>Spermatophyta</taxon>
        <taxon>Magnoliopsida</taxon>
        <taxon>eudicotyledons</taxon>
        <taxon>Gunneridae</taxon>
        <taxon>Pentapetalae</taxon>
        <taxon>rosids</taxon>
        <taxon>fabids</taxon>
        <taxon>Fabales</taxon>
        <taxon>Fabaceae</taxon>
        <taxon>Papilionoideae</taxon>
        <taxon>50 kb inversion clade</taxon>
        <taxon>NPAAA clade</taxon>
        <taxon>Hologalegina</taxon>
        <taxon>IRL clade</taxon>
        <taxon>Fabeae</taxon>
        <taxon>Lathyrus</taxon>
    </lineage>
</organism>
<reference evidence="1 2" key="1">
    <citation type="journal article" date="2022" name="Nat. Genet.">
        <title>Improved pea reference genome and pan-genome highlight genomic features and evolutionary characteristics.</title>
        <authorList>
            <person name="Yang T."/>
            <person name="Liu R."/>
            <person name="Luo Y."/>
            <person name="Hu S."/>
            <person name="Wang D."/>
            <person name="Wang C."/>
            <person name="Pandey M.K."/>
            <person name="Ge S."/>
            <person name="Xu Q."/>
            <person name="Li N."/>
            <person name="Li G."/>
            <person name="Huang Y."/>
            <person name="Saxena R.K."/>
            <person name="Ji Y."/>
            <person name="Li M."/>
            <person name="Yan X."/>
            <person name="He Y."/>
            <person name="Liu Y."/>
            <person name="Wang X."/>
            <person name="Xiang C."/>
            <person name="Varshney R.K."/>
            <person name="Ding H."/>
            <person name="Gao S."/>
            <person name="Zong X."/>
        </authorList>
    </citation>
    <scope>NUCLEOTIDE SEQUENCE [LARGE SCALE GENOMIC DNA]</scope>
    <source>
        <strain evidence="1 2">cv. Zhongwan 6</strain>
    </source>
</reference>
<evidence type="ECO:0000313" key="1">
    <source>
        <dbReference type="EMBL" id="KAI5434299.1"/>
    </source>
</evidence>
<sequence>MSSFKETSNLGKYLGVPLTGKTPRHKDSSYLMDNVKAKLSNWKAKHLSFVGLHDWITMNMHINFGYGSLEEWKLLWATTCHTLLHEDNYGMHVVLSDDIRNSWKPPREGWILTNIDGVAKNNGKVSCGGLILDTLGWWLGGFSKNIGV</sequence>
<dbReference type="Proteomes" id="UP001058974">
    <property type="component" value="Chromosome 2"/>
</dbReference>
<accession>A0A9D4Y9A3</accession>
<name>A0A9D4Y9A3_PEA</name>
<dbReference type="EMBL" id="JAMSHJ010000002">
    <property type="protein sequence ID" value="KAI5434299.1"/>
    <property type="molecule type" value="Genomic_DNA"/>
</dbReference>
<protein>
    <recommendedName>
        <fullName evidence="3">RNA-directed DNA polymerase (Reverse transcriptase)</fullName>
    </recommendedName>
</protein>
<proteinExistence type="predicted"/>
<evidence type="ECO:0008006" key="3">
    <source>
        <dbReference type="Google" id="ProtNLM"/>
    </source>
</evidence>